<evidence type="ECO:0000256" key="1">
    <source>
        <dbReference type="ARBA" id="ARBA00004141"/>
    </source>
</evidence>
<dbReference type="InterPro" id="IPR003825">
    <property type="entry name" value="Colicin-V_CvpA"/>
</dbReference>
<dbReference type="AlphaFoldDB" id="A0A212JS83"/>
<keyword evidence="4 5" id="KW-0472">Membrane</keyword>
<accession>A0A212JS83</accession>
<name>A0A212JS83_9BACT</name>
<dbReference type="PANTHER" id="PTHR37306">
    <property type="entry name" value="COLICIN V PRODUCTION PROTEIN"/>
    <property type="match status" value="1"/>
</dbReference>
<dbReference type="PANTHER" id="PTHR37306:SF1">
    <property type="entry name" value="COLICIN V PRODUCTION PROTEIN"/>
    <property type="match status" value="1"/>
</dbReference>
<feature type="transmembrane region" description="Helical" evidence="5">
    <location>
        <begin position="103"/>
        <end position="125"/>
    </location>
</feature>
<comment type="subcellular location">
    <subcellularLocation>
        <location evidence="1">Membrane</location>
        <topology evidence="1">Multi-pass membrane protein</topology>
    </subcellularLocation>
</comment>
<dbReference type="GO" id="GO:0009403">
    <property type="term" value="P:toxin biosynthetic process"/>
    <property type="evidence" value="ECO:0007669"/>
    <property type="project" value="InterPro"/>
</dbReference>
<gene>
    <name evidence="6" type="ORF">KL86DYS1_30264</name>
</gene>
<dbReference type="EMBL" id="FLUM01000003">
    <property type="protein sequence ID" value="SBW02319.1"/>
    <property type="molecule type" value="Genomic_DNA"/>
</dbReference>
<proteinExistence type="predicted"/>
<feature type="transmembrane region" description="Helical" evidence="5">
    <location>
        <begin position="64"/>
        <end position="83"/>
    </location>
</feature>
<evidence type="ECO:0000256" key="4">
    <source>
        <dbReference type="ARBA" id="ARBA00023136"/>
    </source>
</evidence>
<organism evidence="6">
    <name type="scientific">uncultured Dysgonomonas sp</name>
    <dbReference type="NCBI Taxonomy" id="206096"/>
    <lineage>
        <taxon>Bacteria</taxon>
        <taxon>Pseudomonadati</taxon>
        <taxon>Bacteroidota</taxon>
        <taxon>Bacteroidia</taxon>
        <taxon>Bacteroidales</taxon>
        <taxon>Dysgonomonadaceae</taxon>
        <taxon>Dysgonomonas</taxon>
        <taxon>environmental samples</taxon>
    </lineage>
</organism>
<evidence type="ECO:0000256" key="5">
    <source>
        <dbReference type="SAM" id="Phobius"/>
    </source>
</evidence>
<evidence type="ECO:0000256" key="2">
    <source>
        <dbReference type="ARBA" id="ARBA00022692"/>
    </source>
</evidence>
<sequence>MELNWFDLVVVILVLVTLIKGFFSGLVMQIASLAGIILGAIFAGKLSEYIAPWLINLSDGSPHIIGPLSYIVAFIAILVALFFAGKLLESFVDALKMTILNRLAGALFCAAKWIVVFSIVLNLVAEFDQHKRIIKEDVREKSHTYPLVTEIAKTVIPYLRFDWIS</sequence>
<keyword evidence="3 5" id="KW-1133">Transmembrane helix</keyword>
<dbReference type="Pfam" id="PF02674">
    <property type="entry name" value="Colicin_V"/>
    <property type="match status" value="1"/>
</dbReference>
<dbReference type="GO" id="GO:0016020">
    <property type="term" value="C:membrane"/>
    <property type="evidence" value="ECO:0007669"/>
    <property type="project" value="UniProtKB-SubCell"/>
</dbReference>
<reference evidence="6" key="1">
    <citation type="submission" date="2016-04" db="EMBL/GenBank/DDBJ databases">
        <authorList>
            <person name="Evans L.H."/>
            <person name="Alamgir A."/>
            <person name="Owens N."/>
            <person name="Weber N.D."/>
            <person name="Virtaneva K."/>
            <person name="Barbian K."/>
            <person name="Babar A."/>
            <person name="Rosenke K."/>
        </authorList>
    </citation>
    <scope>NUCLEOTIDE SEQUENCE</scope>
    <source>
        <strain evidence="6">86-1</strain>
    </source>
</reference>
<evidence type="ECO:0000256" key="3">
    <source>
        <dbReference type="ARBA" id="ARBA00022989"/>
    </source>
</evidence>
<protein>
    <submittedName>
        <fullName evidence="6">CvpA family protein</fullName>
    </submittedName>
</protein>
<keyword evidence="2 5" id="KW-0812">Transmembrane</keyword>
<feature type="transmembrane region" description="Helical" evidence="5">
    <location>
        <begin position="12"/>
        <end position="43"/>
    </location>
</feature>
<evidence type="ECO:0000313" key="6">
    <source>
        <dbReference type="EMBL" id="SBW02319.1"/>
    </source>
</evidence>
<dbReference type="RefSeq" id="WP_296942003.1">
    <property type="nucleotide sequence ID" value="NZ_LT599032.1"/>
</dbReference>